<name>A0A062TUN2_9PROT</name>
<evidence type="ECO:0000313" key="2">
    <source>
        <dbReference type="Proteomes" id="UP000249123"/>
    </source>
</evidence>
<dbReference type="Proteomes" id="UP000249123">
    <property type="component" value="Unassembled WGS sequence"/>
</dbReference>
<comment type="caution">
    <text evidence="1">The sequence shown here is derived from an EMBL/GenBank/DDBJ whole genome shotgun (WGS) entry which is preliminary data.</text>
</comment>
<dbReference type="OrthoDB" id="2242787at2"/>
<accession>A0A328JPV5</accession>
<dbReference type="EMBL" id="AWFB01000002">
    <property type="protein sequence ID" value="RAN35763.1"/>
    <property type="molecule type" value="Genomic_DNA"/>
</dbReference>
<sequence length="197" mass="21691">MKEVLSAVALLLTFAAFLPYIRTILHGQTRPHVFTWIIWGAGTFVVFLAQLSDGGGVGAWPIGISGLLTIIVAFLAMTRSADTSFHRMDWGFLTLALTALPLWWLTNTPLYTVLILTGVDLLGFGPTVRKAYSQPYEESWTFYAIGAIRNGFVILALEHYSWTTMLFPAAVGLACLLFIGMLLIRRRSVPLPARGGN</sequence>
<dbReference type="RefSeq" id="WP_034829199.1">
    <property type="nucleotide sequence ID" value="NZ_AWFA01000078.1"/>
</dbReference>
<protein>
    <submittedName>
        <fullName evidence="1">Uncharacterized protein</fullName>
    </submittedName>
</protein>
<accession>A0A062TUN2</accession>
<organism evidence="1 2">
    <name type="scientific">Hyphomonas pacifica</name>
    <dbReference type="NCBI Taxonomy" id="1280941"/>
    <lineage>
        <taxon>Bacteria</taxon>
        <taxon>Pseudomonadati</taxon>
        <taxon>Pseudomonadota</taxon>
        <taxon>Alphaproteobacteria</taxon>
        <taxon>Hyphomonadales</taxon>
        <taxon>Hyphomonadaceae</taxon>
        <taxon>Hyphomonas</taxon>
    </lineage>
</organism>
<dbReference type="AlphaFoldDB" id="A0A062TUN2"/>
<reference evidence="1 2" key="1">
    <citation type="submission" date="2013-04" db="EMBL/GenBank/DDBJ databases">
        <title>Hyphomonas sp. T24B3 Genome Sequencing.</title>
        <authorList>
            <person name="Lai Q."/>
            <person name="Shao Z."/>
        </authorList>
    </citation>
    <scope>NUCLEOTIDE SEQUENCE [LARGE SCALE GENOMIC DNA]</scope>
    <source>
        <strain evidence="1 2">T24B3</strain>
    </source>
</reference>
<dbReference type="STRING" id="1280941.HY2_05630"/>
<keyword evidence="2" id="KW-1185">Reference proteome</keyword>
<evidence type="ECO:0000313" key="1">
    <source>
        <dbReference type="EMBL" id="RAN35763.1"/>
    </source>
</evidence>
<proteinExistence type="predicted"/>
<gene>
    <name evidence="1" type="ORF">HY3_06605</name>
</gene>
<dbReference type="eggNOG" id="ENOG5030BPJ">
    <property type="taxonomic scope" value="Bacteria"/>
</dbReference>